<sequence length="329" mass="37924">MKTIDIHTHLLNPNVQFDRLFDKIAIRFFASKLGMPADQLKIAPYATYVESMAKAVAESQHVEKICLFGVDSRLDEKGREIDRDKTVCAMTTDVLTVVDDHPDEFIPFMSVNPRRTDGLDLIDEYVGRGCRGAKFLQNYWGVNLNEERFVPYYEKLKAHDIPLIIHIGSEYSIDADARFERTDMLALPLATGLKVIAAHMGLGQINYKFRFWRNLSKNPDYFDEDYFILLEMLQRHDNLYADISAILAPMRARALRHLSKQDAVHEKILFGTDYPVPFSIRLNTYDLPADTRKQLNNIANPFDRYVAAMLKYFPEGNPIYGNYQKLLSV</sequence>
<feature type="domain" description="Amidohydrolase-related" evidence="2">
    <location>
        <begin position="4"/>
        <end position="277"/>
    </location>
</feature>
<dbReference type="EMBL" id="UOFX01000085">
    <property type="protein sequence ID" value="VAX11468.1"/>
    <property type="molecule type" value="Genomic_DNA"/>
</dbReference>
<protein>
    <recommendedName>
        <fullName evidence="2">Amidohydrolase-related domain-containing protein</fullName>
    </recommendedName>
</protein>
<organism evidence="3">
    <name type="scientific">hydrothermal vent metagenome</name>
    <dbReference type="NCBI Taxonomy" id="652676"/>
    <lineage>
        <taxon>unclassified sequences</taxon>
        <taxon>metagenomes</taxon>
        <taxon>ecological metagenomes</taxon>
    </lineage>
</organism>
<dbReference type="AlphaFoldDB" id="A0A3B1BJ59"/>
<name>A0A3B1BJ59_9ZZZZ</name>
<accession>A0A3B1BJ59</accession>
<dbReference type="GO" id="GO:0016831">
    <property type="term" value="F:carboxy-lyase activity"/>
    <property type="evidence" value="ECO:0007669"/>
    <property type="project" value="InterPro"/>
</dbReference>
<dbReference type="SUPFAM" id="SSF51556">
    <property type="entry name" value="Metallo-dependent hydrolases"/>
    <property type="match status" value="1"/>
</dbReference>
<dbReference type="Gene3D" id="3.20.20.140">
    <property type="entry name" value="Metal-dependent hydrolases"/>
    <property type="match status" value="1"/>
</dbReference>
<dbReference type="InterPro" id="IPR032465">
    <property type="entry name" value="ACMSD"/>
</dbReference>
<gene>
    <name evidence="3" type="ORF">MNBD_GAMMA26-2529</name>
</gene>
<dbReference type="PANTHER" id="PTHR21240">
    <property type="entry name" value="2-AMINO-3-CARBOXYLMUCONATE-6-SEMIALDEHYDE DECARBOXYLASE"/>
    <property type="match status" value="1"/>
</dbReference>
<evidence type="ECO:0000256" key="1">
    <source>
        <dbReference type="ARBA" id="ARBA00023239"/>
    </source>
</evidence>
<proteinExistence type="predicted"/>
<dbReference type="Pfam" id="PF04909">
    <property type="entry name" value="Amidohydro_2"/>
    <property type="match status" value="1"/>
</dbReference>
<keyword evidence="1" id="KW-0456">Lyase</keyword>
<reference evidence="3" key="1">
    <citation type="submission" date="2018-06" db="EMBL/GenBank/DDBJ databases">
        <authorList>
            <person name="Zhirakovskaya E."/>
        </authorList>
    </citation>
    <scope>NUCLEOTIDE SEQUENCE</scope>
</reference>
<dbReference type="InterPro" id="IPR032466">
    <property type="entry name" value="Metal_Hydrolase"/>
</dbReference>
<evidence type="ECO:0000259" key="2">
    <source>
        <dbReference type="Pfam" id="PF04909"/>
    </source>
</evidence>
<dbReference type="GO" id="GO:0016787">
    <property type="term" value="F:hydrolase activity"/>
    <property type="evidence" value="ECO:0007669"/>
    <property type="project" value="InterPro"/>
</dbReference>
<evidence type="ECO:0000313" key="3">
    <source>
        <dbReference type="EMBL" id="VAX11468.1"/>
    </source>
</evidence>
<dbReference type="InterPro" id="IPR006680">
    <property type="entry name" value="Amidohydro-rel"/>
</dbReference>